<keyword evidence="2" id="KW-1185">Reference proteome</keyword>
<protein>
    <submittedName>
        <fullName evidence="1">Uncharacterized protein</fullName>
    </submittedName>
</protein>
<reference evidence="2" key="1">
    <citation type="journal article" date="2022" name="Nat. Commun.">
        <title>Chromosome evolution and the genetic basis of agronomically important traits in greater yam.</title>
        <authorList>
            <person name="Bredeson J.V."/>
            <person name="Lyons J.B."/>
            <person name="Oniyinde I.O."/>
            <person name="Okereke N.R."/>
            <person name="Kolade O."/>
            <person name="Nnabue I."/>
            <person name="Nwadili C.O."/>
            <person name="Hribova E."/>
            <person name="Parker M."/>
            <person name="Nwogha J."/>
            <person name="Shu S."/>
            <person name="Carlson J."/>
            <person name="Kariba R."/>
            <person name="Muthemba S."/>
            <person name="Knop K."/>
            <person name="Barton G.J."/>
            <person name="Sherwood A.V."/>
            <person name="Lopez-Montes A."/>
            <person name="Asiedu R."/>
            <person name="Jamnadass R."/>
            <person name="Muchugi A."/>
            <person name="Goodstein D."/>
            <person name="Egesi C.N."/>
            <person name="Featherston J."/>
            <person name="Asfaw A."/>
            <person name="Simpson G.G."/>
            <person name="Dolezel J."/>
            <person name="Hendre P.S."/>
            <person name="Van Deynze A."/>
            <person name="Kumar P.L."/>
            <person name="Obidiegwu J.E."/>
            <person name="Bhattacharjee R."/>
            <person name="Rokhsar D.S."/>
        </authorList>
    </citation>
    <scope>NUCLEOTIDE SEQUENCE [LARGE SCALE GENOMIC DNA]</scope>
    <source>
        <strain evidence="2">cv. TDa95/00328</strain>
    </source>
</reference>
<dbReference type="EMBL" id="CM037028">
    <property type="protein sequence ID" value="KAH7655463.1"/>
    <property type="molecule type" value="Genomic_DNA"/>
</dbReference>
<comment type="caution">
    <text evidence="1">The sequence shown here is derived from an EMBL/GenBank/DDBJ whole genome shotgun (WGS) entry which is preliminary data.</text>
</comment>
<organism evidence="1 2">
    <name type="scientific">Dioscorea alata</name>
    <name type="common">Purple yam</name>
    <dbReference type="NCBI Taxonomy" id="55571"/>
    <lineage>
        <taxon>Eukaryota</taxon>
        <taxon>Viridiplantae</taxon>
        <taxon>Streptophyta</taxon>
        <taxon>Embryophyta</taxon>
        <taxon>Tracheophyta</taxon>
        <taxon>Spermatophyta</taxon>
        <taxon>Magnoliopsida</taxon>
        <taxon>Liliopsida</taxon>
        <taxon>Dioscoreales</taxon>
        <taxon>Dioscoreaceae</taxon>
        <taxon>Dioscorea</taxon>
    </lineage>
</organism>
<dbReference type="Proteomes" id="UP000827976">
    <property type="component" value="Chromosome 18"/>
</dbReference>
<name>A0ACB7U557_DIOAL</name>
<accession>A0ACB7U557</accession>
<evidence type="ECO:0000313" key="2">
    <source>
        <dbReference type="Proteomes" id="UP000827976"/>
    </source>
</evidence>
<sequence length="233" mass="26303">MSVFGGDSWASEAHHRKRRVDDLMLSSSSSSSSYMRLSNGKYACLVCPHRPVLDSPISLSMHNKGSRHIAAETRLKEREISREAELNKRLALSAESKDVPNSSISNNGKKCFKVQNKPLIEHTRKVIFEMQSNISSDQNTAGHCHDATHRANSSSCFSNPLCAPMDAVSAPQSDRVEVNRETRSYQNSEFYKLREKELKFTAAGWKRDGNGKWYKDENAEFDSDEEDPNECLK</sequence>
<proteinExistence type="predicted"/>
<gene>
    <name evidence="1" type="ORF">IHE45_18G012200</name>
</gene>
<evidence type="ECO:0000313" key="1">
    <source>
        <dbReference type="EMBL" id="KAH7655463.1"/>
    </source>
</evidence>